<feature type="domain" description="Thioesterase" evidence="1">
    <location>
        <begin position="1"/>
        <end position="131"/>
    </location>
</feature>
<dbReference type="Proteomes" id="UP000004906">
    <property type="component" value="Unassembled WGS sequence"/>
</dbReference>
<feature type="non-terminal residue" evidence="2">
    <location>
        <position position="1"/>
    </location>
</feature>
<name>A0A6C8GSQ2_SALET</name>
<dbReference type="InterPro" id="IPR029058">
    <property type="entry name" value="AB_hydrolase_fold"/>
</dbReference>
<gene>
    <name evidence="2" type="ORF">LTSEADE_0991</name>
</gene>
<organism evidence="2 3">
    <name type="scientific">Salmonella enterica subsp. enterica serovar Adelaide str. A4-669</name>
    <dbReference type="NCBI Taxonomy" id="913063"/>
    <lineage>
        <taxon>Bacteria</taxon>
        <taxon>Pseudomonadati</taxon>
        <taxon>Pseudomonadota</taxon>
        <taxon>Gammaproteobacteria</taxon>
        <taxon>Enterobacterales</taxon>
        <taxon>Enterobacteriaceae</taxon>
        <taxon>Salmonella</taxon>
    </lineage>
</organism>
<evidence type="ECO:0000313" key="3">
    <source>
        <dbReference type="Proteomes" id="UP000004906"/>
    </source>
</evidence>
<proteinExistence type="predicted"/>
<sequence>ARGETVAFLGLLDTWPPETQNWREKEANGLNPDVLAEIERERAAFVAAQQGNASEALFTAIEGNYADAVRLLTTAHSVPFDGHATLFVADKTVPEGVSPEQSWSPWIASLAIYRQPCAHVDIISPSAFETIGPIISELINK</sequence>
<dbReference type="Pfam" id="PF00975">
    <property type="entry name" value="Thioesterase"/>
    <property type="match status" value="1"/>
</dbReference>
<protein>
    <submittedName>
        <fullName evidence="2">Enterobactin synthetase component F</fullName>
    </submittedName>
</protein>
<evidence type="ECO:0000313" key="2">
    <source>
        <dbReference type="EMBL" id="EHC40064.1"/>
    </source>
</evidence>
<dbReference type="SUPFAM" id="SSF53474">
    <property type="entry name" value="alpha/beta-Hydrolases"/>
    <property type="match status" value="1"/>
</dbReference>
<dbReference type="EMBL" id="AFCI01000350">
    <property type="protein sequence ID" value="EHC40064.1"/>
    <property type="molecule type" value="Genomic_DNA"/>
</dbReference>
<dbReference type="Gene3D" id="3.40.50.1820">
    <property type="entry name" value="alpha/beta hydrolase"/>
    <property type="match status" value="1"/>
</dbReference>
<dbReference type="AlphaFoldDB" id="A0A6C8GSQ2"/>
<evidence type="ECO:0000259" key="1">
    <source>
        <dbReference type="Pfam" id="PF00975"/>
    </source>
</evidence>
<reference evidence="2 3" key="1">
    <citation type="journal article" date="2011" name="BMC Genomics">
        <title>Genome sequencing reveals diversification of virulence factor content and possible host adaptation in distinct subpopulations of Salmonella enterica.</title>
        <authorList>
            <person name="den Bakker H.C."/>
            <person name="Moreno Switt A.I."/>
            <person name="Govoni G."/>
            <person name="Cummings C.A."/>
            <person name="Ranieri M.L."/>
            <person name="Degoricija L."/>
            <person name="Hoelzer K."/>
            <person name="Rodriguez-Rivera L.D."/>
            <person name="Brown S."/>
            <person name="Bolchacova E."/>
            <person name="Furtado M.R."/>
            <person name="Wiedmann M."/>
        </authorList>
    </citation>
    <scope>NUCLEOTIDE SEQUENCE [LARGE SCALE GENOMIC DNA]</scope>
    <source>
        <strain evidence="2 3">A4-669</strain>
    </source>
</reference>
<accession>A0A6C8GSQ2</accession>
<dbReference type="InterPro" id="IPR001031">
    <property type="entry name" value="Thioesterase"/>
</dbReference>
<comment type="caution">
    <text evidence="2">The sequence shown here is derived from an EMBL/GenBank/DDBJ whole genome shotgun (WGS) entry which is preliminary data.</text>
</comment>